<evidence type="ECO:0000256" key="2">
    <source>
        <dbReference type="SAM" id="Phobius"/>
    </source>
</evidence>
<dbReference type="Proteomes" id="UP001500840">
    <property type="component" value="Unassembled WGS sequence"/>
</dbReference>
<feature type="coiled-coil region" evidence="1">
    <location>
        <begin position="95"/>
        <end position="140"/>
    </location>
</feature>
<evidence type="ECO:0000256" key="1">
    <source>
        <dbReference type="SAM" id="Coils"/>
    </source>
</evidence>
<feature type="transmembrane region" description="Helical" evidence="2">
    <location>
        <begin position="19"/>
        <end position="36"/>
    </location>
</feature>
<dbReference type="PROSITE" id="PS50234">
    <property type="entry name" value="VWFA"/>
    <property type="match status" value="1"/>
</dbReference>
<dbReference type="InterPro" id="IPR036465">
    <property type="entry name" value="vWFA_dom_sf"/>
</dbReference>
<dbReference type="InterPro" id="IPR002035">
    <property type="entry name" value="VWF_A"/>
</dbReference>
<keyword evidence="2" id="KW-0812">Transmembrane</keyword>
<name>A0ABP8NDI9_9BACT</name>
<evidence type="ECO:0000259" key="3">
    <source>
        <dbReference type="PROSITE" id="PS50234"/>
    </source>
</evidence>
<evidence type="ECO:0000313" key="5">
    <source>
        <dbReference type="Proteomes" id="UP001500840"/>
    </source>
</evidence>
<gene>
    <name evidence="4" type="ORF">GCM10023156_50260</name>
</gene>
<keyword evidence="5" id="KW-1185">Reference proteome</keyword>
<protein>
    <recommendedName>
        <fullName evidence="3">VWFA domain-containing protein</fullName>
    </recommendedName>
</protein>
<keyword evidence="1" id="KW-0175">Coiled coil</keyword>
<dbReference type="CDD" id="cd00198">
    <property type="entry name" value="vWFA"/>
    <property type="match status" value="1"/>
</dbReference>
<keyword evidence="2" id="KW-1133">Transmembrane helix</keyword>
<proteinExistence type="predicted"/>
<comment type="caution">
    <text evidence="4">The sequence shown here is derived from an EMBL/GenBank/DDBJ whole genome shotgun (WGS) entry which is preliminary data.</text>
</comment>
<dbReference type="Pfam" id="PF13519">
    <property type="entry name" value="VWA_2"/>
    <property type="match status" value="1"/>
</dbReference>
<evidence type="ECO:0000313" key="4">
    <source>
        <dbReference type="EMBL" id="GAA4464112.1"/>
    </source>
</evidence>
<dbReference type="SUPFAM" id="SSF53300">
    <property type="entry name" value="vWA-like"/>
    <property type="match status" value="1"/>
</dbReference>
<dbReference type="Gene3D" id="3.40.50.410">
    <property type="entry name" value="von Willebrand factor, type A domain"/>
    <property type="match status" value="1"/>
</dbReference>
<sequence length="342" mass="37498">MRNSPDDNAADDSTGFGDLMMNCLIIFLFLMFFFMVNQGIRAVATRVDQDLLQNLMTAQQASMQEAANRVAKIADDRSRDRERTATEKKAMLAAQKEAQDAADAANANIKAVQADSEKQARALQGEILQLKEAISKARSAKSLRLDLCIDCTGSMQDAIERLKVTIASLMRTLPQTLTEVSIGVIAFRDGKLVDLPIDAVLPANSDMGVSVNRIQNFINRLTARGGKANIDSAIRFSMRRLTTYQDAPRECLVVIGDVSTREVSGGDQTLEHELLRDLRTWSQVVGKHRRVLALYTGASGSVDEKFFQSLGNANDHSTFSTQDSQLFELVLTAAFSAGETTP</sequence>
<dbReference type="EMBL" id="BAABGA010000067">
    <property type="protein sequence ID" value="GAA4464112.1"/>
    <property type="molecule type" value="Genomic_DNA"/>
</dbReference>
<feature type="domain" description="VWFA" evidence="3">
    <location>
        <begin position="144"/>
        <end position="334"/>
    </location>
</feature>
<reference evidence="5" key="1">
    <citation type="journal article" date="2019" name="Int. J. Syst. Evol. Microbiol.">
        <title>The Global Catalogue of Microorganisms (GCM) 10K type strain sequencing project: providing services to taxonomists for standard genome sequencing and annotation.</title>
        <authorList>
            <consortium name="The Broad Institute Genomics Platform"/>
            <consortium name="The Broad Institute Genome Sequencing Center for Infectious Disease"/>
            <person name="Wu L."/>
            <person name="Ma J."/>
        </authorList>
    </citation>
    <scope>NUCLEOTIDE SEQUENCE [LARGE SCALE GENOMIC DNA]</scope>
    <source>
        <strain evidence="5">JCM 17759</strain>
    </source>
</reference>
<keyword evidence="2" id="KW-0472">Membrane</keyword>
<organism evidence="4 5">
    <name type="scientific">Novipirellula rosea</name>
    <dbReference type="NCBI Taxonomy" id="1031540"/>
    <lineage>
        <taxon>Bacteria</taxon>
        <taxon>Pseudomonadati</taxon>
        <taxon>Planctomycetota</taxon>
        <taxon>Planctomycetia</taxon>
        <taxon>Pirellulales</taxon>
        <taxon>Pirellulaceae</taxon>
        <taxon>Novipirellula</taxon>
    </lineage>
</organism>
<dbReference type="RefSeq" id="WP_345326572.1">
    <property type="nucleotide sequence ID" value="NZ_BAABGA010000067.1"/>
</dbReference>
<accession>A0ABP8NDI9</accession>